<comment type="caution">
    <text evidence="2">The sequence shown here is derived from an EMBL/GenBank/DDBJ whole genome shotgun (WGS) entry which is preliminary data.</text>
</comment>
<reference evidence="2" key="1">
    <citation type="submission" date="2022-03" db="EMBL/GenBank/DDBJ databases">
        <authorList>
            <person name="Alioto T."/>
            <person name="Alioto T."/>
            <person name="Gomez Garrido J."/>
        </authorList>
    </citation>
    <scope>NUCLEOTIDE SEQUENCE</scope>
</reference>
<proteinExistence type="predicted"/>
<gene>
    <name evidence="2" type="ORF">PECUL_23A025932</name>
</gene>
<feature type="non-terminal residue" evidence="2">
    <location>
        <position position="1"/>
    </location>
</feature>
<dbReference type="Proteomes" id="UP001295444">
    <property type="component" value="Unassembled WGS sequence"/>
</dbReference>
<keyword evidence="3" id="KW-1185">Reference proteome</keyword>
<organism evidence="2 3">
    <name type="scientific">Pelobates cultripes</name>
    <name type="common">Western spadefoot toad</name>
    <dbReference type="NCBI Taxonomy" id="61616"/>
    <lineage>
        <taxon>Eukaryota</taxon>
        <taxon>Metazoa</taxon>
        <taxon>Chordata</taxon>
        <taxon>Craniata</taxon>
        <taxon>Vertebrata</taxon>
        <taxon>Euteleostomi</taxon>
        <taxon>Amphibia</taxon>
        <taxon>Batrachia</taxon>
        <taxon>Anura</taxon>
        <taxon>Pelobatoidea</taxon>
        <taxon>Pelobatidae</taxon>
        <taxon>Pelobates</taxon>
    </lineage>
</organism>
<dbReference type="AlphaFoldDB" id="A0AAD1TQB9"/>
<dbReference type="EMBL" id="CAKOES020000579">
    <property type="protein sequence ID" value="CAH2330353.1"/>
    <property type="molecule type" value="Genomic_DNA"/>
</dbReference>
<evidence type="ECO:0000256" key="1">
    <source>
        <dbReference type="SAM" id="MobiDB-lite"/>
    </source>
</evidence>
<evidence type="ECO:0000313" key="2">
    <source>
        <dbReference type="EMBL" id="CAH2330353.1"/>
    </source>
</evidence>
<name>A0AAD1TQB9_PELCU</name>
<feature type="region of interest" description="Disordered" evidence="1">
    <location>
        <begin position="32"/>
        <end position="61"/>
    </location>
</feature>
<accession>A0AAD1TQB9</accession>
<protein>
    <submittedName>
        <fullName evidence="2">Uncharacterized protein</fullName>
    </submittedName>
</protein>
<sequence length="61" mass="6923">SNNIAYRKGYPPKTENGSLNAICTHEDGLKKRKDWGLNPPEYQPETTATGRLPPVWKKARK</sequence>
<evidence type="ECO:0000313" key="3">
    <source>
        <dbReference type="Proteomes" id="UP001295444"/>
    </source>
</evidence>